<comment type="caution">
    <text evidence="7">The sequence shown here is derived from an EMBL/GenBank/DDBJ whole genome shotgun (WGS) entry which is preliminary data.</text>
</comment>
<sequence>MNKTKGFTLIELLVVIAIIGILSSIVLASLNQARTRSANNSVKANLANLRAQMEVYYNTAGNGSFGSIGTSAANCLTTAAPVFADPKIKQFTTAAQSAGGGSALCAAQPAGGPTTSYVISVQLKAPEGSNNYWCVDSSGSSKGHPSAISGSITLCP</sequence>
<dbReference type="InterPro" id="IPR012902">
    <property type="entry name" value="N_methyl_site"/>
</dbReference>
<evidence type="ECO:0000256" key="1">
    <source>
        <dbReference type="ARBA" id="ARBA00004167"/>
    </source>
</evidence>
<protein>
    <submittedName>
        <fullName evidence="7">Uncharacterized protein</fullName>
    </submittedName>
</protein>
<accession>A0A2H0K6G6</accession>
<keyword evidence="5 6" id="KW-0472">Membrane</keyword>
<evidence type="ECO:0000256" key="3">
    <source>
        <dbReference type="ARBA" id="ARBA00022692"/>
    </source>
</evidence>
<evidence type="ECO:0000313" key="8">
    <source>
        <dbReference type="Proteomes" id="UP000229834"/>
    </source>
</evidence>
<dbReference type="Gene3D" id="3.30.700.10">
    <property type="entry name" value="Glycoprotein, Type 4 Pilin"/>
    <property type="match status" value="1"/>
</dbReference>
<keyword evidence="4 6" id="KW-1133">Transmembrane helix</keyword>
<dbReference type="PRINTS" id="PR00885">
    <property type="entry name" value="BCTERIALGSPH"/>
</dbReference>
<evidence type="ECO:0000256" key="4">
    <source>
        <dbReference type="ARBA" id="ARBA00022989"/>
    </source>
</evidence>
<dbReference type="GO" id="GO:0015627">
    <property type="term" value="C:type II protein secretion system complex"/>
    <property type="evidence" value="ECO:0007669"/>
    <property type="project" value="InterPro"/>
</dbReference>
<dbReference type="NCBIfam" id="TIGR02532">
    <property type="entry name" value="IV_pilin_GFxxxE"/>
    <property type="match status" value="1"/>
</dbReference>
<evidence type="ECO:0000256" key="5">
    <source>
        <dbReference type="ARBA" id="ARBA00023136"/>
    </source>
</evidence>
<dbReference type="PANTHER" id="PTHR30093:SF44">
    <property type="entry name" value="TYPE II SECRETION SYSTEM CORE PROTEIN G"/>
    <property type="match status" value="1"/>
</dbReference>
<dbReference type="SUPFAM" id="SSF54523">
    <property type="entry name" value="Pili subunits"/>
    <property type="match status" value="1"/>
</dbReference>
<comment type="subcellular location">
    <subcellularLocation>
        <location evidence="1">Membrane</location>
        <topology evidence="1">Single-pass membrane protein</topology>
    </subcellularLocation>
</comment>
<keyword evidence="3 6" id="KW-0812">Transmembrane</keyword>
<dbReference type="AlphaFoldDB" id="A0A2H0K6G6"/>
<name>A0A2H0K6G6_9BACT</name>
<feature type="transmembrane region" description="Helical" evidence="6">
    <location>
        <begin position="6"/>
        <end position="30"/>
    </location>
</feature>
<reference evidence="7 8" key="1">
    <citation type="submission" date="2017-09" db="EMBL/GenBank/DDBJ databases">
        <title>Depth-based differentiation of microbial function through sediment-hosted aquifers and enrichment of novel symbionts in the deep terrestrial subsurface.</title>
        <authorList>
            <person name="Probst A.J."/>
            <person name="Ladd B."/>
            <person name="Jarett J.K."/>
            <person name="Geller-Mcgrath D.E."/>
            <person name="Sieber C.M."/>
            <person name="Emerson J.B."/>
            <person name="Anantharaman K."/>
            <person name="Thomas B.C."/>
            <person name="Malmstrom R."/>
            <person name="Stieglmeier M."/>
            <person name="Klingl A."/>
            <person name="Woyke T."/>
            <person name="Ryan C.M."/>
            <person name="Banfield J.F."/>
        </authorList>
    </citation>
    <scope>NUCLEOTIDE SEQUENCE [LARGE SCALE GENOMIC DNA]</scope>
    <source>
        <strain evidence="7">CG11_big_fil_rev_8_21_14_0_20_40_24</strain>
    </source>
</reference>
<evidence type="ECO:0000256" key="2">
    <source>
        <dbReference type="ARBA" id="ARBA00022481"/>
    </source>
</evidence>
<keyword evidence="2" id="KW-0488">Methylation</keyword>
<dbReference type="PROSITE" id="PS00409">
    <property type="entry name" value="PROKAR_NTER_METHYL"/>
    <property type="match status" value="1"/>
</dbReference>
<proteinExistence type="predicted"/>
<dbReference type="PANTHER" id="PTHR30093">
    <property type="entry name" value="GENERAL SECRETION PATHWAY PROTEIN G"/>
    <property type="match status" value="1"/>
</dbReference>
<evidence type="ECO:0000256" key="6">
    <source>
        <dbReference type="SAM" id="Phobius"/>
    </source>
</evidence>
<evidence type="ECO:0000313" key="7">
    <source>
        <dbReference type="EMBL" id="PIQ66848.1"/>
    </source>
</evidence>
<organism evidence="7 8">
    <name type="scientific">Candidatus Zambryskibacteria bacterium CG11_big_fil_rev_8_21_14_0_20_40_24</name>
    <dbReference type="NCBI Taxonomy" id="1975116"/>
    <lineage>
        <taxon>Bacteria</taxon>
        <taxon>Candidatus Zambryskiibacteriota</taxon>
    </lineage>
</organism>
<gene>
    <name evidence="7" type="ORF">COV95_01930</name>
</gene>
<dbReference type="InterPro" id="IPR002416">
    <property type="entry name" value="T2SS_protein-GspH"/>
</dbReference>
<dbReference type="Proteomes" id="UP000229834">
    <property type="component" value="Unassembled WGS sequence"/>
</dbReference>
<dbReference type="InterPro" id="IPR045584">
    <property type="entry name" value="Pilin-like"/>
</dbReference>
<dbReference type="EMBL" id="PCVC01000055">
    <property type="protein sequence ID" value="PIQ66848.1"/>
    <property type="molecule type" value="Genomic_DNA"/>
</dbReference>
<dbReference type="GO" id="GO:0015628">
    <property type="term" value="P:protein secretion by the type II secretion system"/>
    <property type="evidence" value="ECO:0007669"/>
    <property type="project" value="InterPro"/>
</dbReference>
<dbReference type="Pfam" id="PF07963">
    <property type="entry name" value="N_methyl"/>
    <property type="match status" value="1"/>
</dbReference>
<dbReference type="GO" id="GO:0016020">
    <property type="term" value="C:membrane"/>
    <property type="evidence" value="ECO:0007669"/>
    <property type="project" value="UniProtKB-SubCell"/>
</dbReference>